<organism evidence="1 2">
    <name type="scientific">Clostridium perfringens</name>
    <dbReference type="NCBI Taxonomy" id="1502"/>
    <lineage>
        <taxon>Bacteria</taxon>
        <taxon>Bacillati</taxon>
        <taxon>Bacillota</taxon>
        <taxon>Clostridia</taxon>
        <taxon>Eubacteriales</taxon>
        <taxon>Clostridiaceae</taxon>
        <taxon>Clostridium</taxon>
    </lineage>
</organism>
<dbReference type="AlphaFoldDB" id="A0AAW9IVX3"/>
<dbReference type="Proteomes" id="UP001289066">
    <property type="component" value="Unassembled WGS sequence"/>
</dbReference>
<sequence length="86" mass="9833">MSQEKSKFNLSKLKDIGSMDVKDIGKLFKKEKSNDVNSSYEVNKVEKKIRIKERAKLVLSIDLGTNYIKLVEGKYQKGKVILNKAI</sequence>
<evidence type="ECO:0000313" key="2">
    <source>
        <dbReference type="Proteomes" id="UP001289066"/>
    </source>
</evidence>
<name>A0AAW9IVX3_CLOPF</name>
<protein>
    <submittedName>
        <fullName evidence="1">Pilus assembly protein PilM</fullName>
    </submittedName>
</protein>
<reference evidence="1" key="1">
    <citation type="submission" date="2019-11" db="EMBL/GenBank/DDBJ databases">
        <title>Characterization of Clostridium perfringens isolates from swine manure treated agricultural soils.</title>
        <authorList>
            <person name="Wushke S.T."/>
        </authorList>
    </citation>
    <scope>NUCLEOTIDE SEQUENCE</scope>
    <source>
        <strain evidence="1">X15</strain>
    </source>
</reference>
<evidence type="ECO:0000313" key="1">
    <source>
        <dbReference type="EMBL" id="MDZ5034170.1"/>
    </source>
</evidence>
<dbReference type="EMBL" id="WNVG01000290">
    <property type="protein sequence ID" value="MDZ5034170.1"/>
    <property type="molecule type" value="Genomic_DNA"/>
</dbReference>
<proteinExistence type="predicted"/>
<comment type="caution">
    <text evidence="1">The sequence shown here is derived from an EMBL/GenBank/DDBJ whole genome shotgun (WGS) entry which is preliminary data.</text>
</comment>
<feature type="non-terminal residue" evidence="1">
    <location>
        <position position="86"/>
    </location>
</feature>
<accession>A0AAW9IVX3</accession>
<gene>
    <name evidence="1" type="ORF">GNF81_15750</name>
</gene>